<dbReference type="AlphaFoldDB" id="A0AA95KGY8"/>
<organism evidence="2">
    <name type="scientific">Candidatus Thiothrix putei</name>
    <dbReference type="NCBI Taxonomy" id="3080811"/>
    <lineage>
        <taxon>Bacteria</taxon>
        <taxon>Pseudomonadati</taxon>
        <taxon>Pseudomonadota</taxon>
        <taxon>Gammaproteobacteria</taxon>
        <taxon>Thiotrichales</taxon>
        <taxon>Thiotrichaceae</taxon>
        <taxon>Thiothrix</taxon>
    </lineage>
</organism>
<name>A0AA95KGY8_9GAMM</name>
<evidence type="ECO:0000259" key="1">
    <source>
        <dbReference type="Pfam" id="PF03235"/>
    </source>
</evidence>
<feature type="domain" description="GmrSD restriction endonucleases N-terminal" evidence="1">
    <location>
        <begin position="5"/>
        <end position="214"/>
    </location>
</feature>
<evidence type="ECO:0000313" key="2">
    <source>
        <dbReference type="EMBL" id="WGZ92894.1"/>
    </source>
</evidence>
<dbReference type="KEGG" id="tput:QJT81_13790"/>
<dbReference type="InterPro" id="IPR004919">
    <property type="entry name" value="GmrSD_N"/>
</dbReference>
<accession>A0AA95KGY8</accession>
<dbReference type="Pfam" id="PF03235">
    <property type="entry name" value="GmrSD_N"/>
    <property type="match status" value="1"/>
</dbReference>
<dbReference type="EMBL" id="CP124756">
    <property type="protein sequence ID" value="WGZ92894.1"/>
    <property type="molecule type" value="Genomic_DNA"/>
</dbReference>
<sequence>MNFYKLIDKYTIVIPMIQRDYAQGRKSEERIREDILSCIIKKIDTGLHLDFIYGSVDENLLIFTPLDGQQRLTTLFLLHWYVAARGKYLNEKDKLKKFRYETRISSTDFITALVDSIGSITIKNTSKKKLSEKIKDCTWFFSSWEHDPTVSAMLVMLDAIHEKFCGKIDSLVNLNKITFDFINLDDFKLTDDLYIKMNARGVPLTPFENFKSKFEKLLLSDKLEKETFKEESKKHSLKDYFSNKIETDWVENFWKYAEEKEICGIKYLTIDKSFMRFFWYITEMLYFKSGNFLKSNSGKLKIHNFKYDHDGDPDIDYAVVDEVYDGHPRNIHCLFKILNKIEIIKSLIDRTLSHEHQERKVSLFTKDFDLLAKVMKTEKGTERIDHQSKLILFAIINYERLAKSDKLSCSIFSIDRTPHIQPIFYSI</sequence>
<gene>
    <name evidence="2" type="ORF">QJT81_13790</name>
</gene>
<reference evidence="2" key="1">
    <citation type="journal article" date="2023" name="Int. J. Mol. Sci.">
        <title>Metagenomics Revealed a New Genus 'Candidatus Thiocaldithrix dubininis' gen. nov., sp. nov. and a New Species 'Candidatus Thiothrix putei' sp. nov. in the Family Thiotrichaceae, Some Members of Which Have Traits of Both Na+- and H+-Motive Energetics.</title>
        <authorList>
            <person name="Ravin N.V."/>
            <person name="Muntyan M.S."/>
            <person name="Smolyakov D.D."/>
            <person name="Rudenko T.S."/>
            <person name="Beletsky A.V."/>
            <person name="Mardanov A.V."/>
            <person name="Grabovich M.Y."/>
        </authorList>
    </citation>
    <scope>NUCLEOTIDE SEQUENCE</scope>
    <source>
        <strain evidence="2">GKL-02</strain>
    </source>
</reference>
<protein>
    <submittedName>
        <fullName evidence="2">DUF262 domain-containing protein</fullName>
    </submittedName>
</protein>
<dbReference type="Proteomes" id="UP001301326">
    <property type="component" value="Chromosome"/>
</dbReference>
<proteinExistence type="predicted"/>
<reference evidence="2" key="2">
    <citation type="submission" date="2023-04" db="EMBL/GenBank/DDBJ databases">
        <authorList>
            <person name="Beletskiy A.V."/>
            <person name="Mardanov A.V."/>
            <person name="Ravin N.V."/>
        </authorList>
    </citation>
    <scope>NUCLEOTIDE SEQUENCE</scope>
    <source>
        <strain evidence="2">GKL-02</strain>
    </source>
</reference>